<evidence type="ECO:0000313" key="2">
    <source>
        <dbReference type="Proteomes" id="UP000821865"/>
    </source>
</evidence>
<name>A0ACB8E2D0_DERSI</name>
<comment type="caution">
    <text evidence="1">The sequence shown here is derived from an EMBL/GenBank/DDBJ whole genome shotgun (WGS) entry which is preliminary data.</text>
</comment>
<dbReference type="Proteomes" id="UP000821865">
    <property type="component" value="Chromosome 1"/>
</dbReference>
<proteinExistence type="predicted"/>
<sequence>MSLRAVAGITERIRIPNSIRNKIIPLSFPKTWEKTIRRKARAETLGRRLSSKLAIYVDAAEEIANTFTIAAINNVGQAVSSRKISAGSIHEAEQATIALGISETRYSFIISDYMSAIRSYMQVSVGPRASEILSEPAGNVTLIWMPTHSGNGGNGMAHHAARELITREVDACRGPLLGETTPSHSYNEIVTAYREDREPTQNITESTKGFTSIKPVGVWHVAIEAIQGDLGWFSYEEREARSKLSYDGHVLKEFLASYNLSWPLDKQRLPASLLDTLVELSLKRDIHVFFQLQPDKDFNGPGFYLLHWDNNIQAIRVHRICVVAHGQLIARVIELDSRFLTVSVLPLLALEYVKFSEAHSVHGAGDQFHTLLASPRRVRRLRDGVRLRRLPCRALQLAAAGSDLETLLSGMGEAAATVIRLMACLQVVPNQELSFAVADLFVD</sequence>
<evidence type="ECO:0000313" key="1">
    <source>
        <dbReference type="EMBL" id="KAH7980696.1"/>
    </source>
</evidence>
<reference evidence="1" key="1">
    <citation type="submission" date="2020-05" db="EMBL/GenBank/DDBJ databases">
        <title>Large-scale comparative analyses of tick genomes elucidate their genetic diversity and vector capacities.</title>
        <authorList>
            <person name="Jia N."/>
            <person name="Wang J."/>
            <person name="Shi W."/>
            <person name="Du L."/>
            <person name="Sun Y."/>
            <person name="Zhan W."/>
            <person name="Jiang J."/>
            <person name="Wang Q."/>
            <person name="Zhang B."/>
            <person name="Ji P."/>
            <person name="Sakyi L.B."/>
            <person name="Cui X."/>
            <person name="Yuan T."/>
            <person name="Jiang B."/>
            <person name="Yang W."/>
            <person name="Lam T.T.-Y."/>
            <person name="Chang Q."/>
            <person name="Ding S."/>
            <person name="Wang X."/>
            <person name="Zhu J."/>
            <person name="Ruan X."/>
            <person name="Zhao L."/>
            <person name="Wei J."/>
            <person name="Que T."/>
            <person name="Du C."/>
            <person name="Cheng J."/>
            <person name="Dai P."/>
            <person name="Han X."/>
            <person name="Huang E."/>
            <person name="Gao Y."/>
            <person name="Liu J."/>
            <person name="Shao H."/>
            <person name="Ye R."/>
            <person name="Li L."/>
            <person name="Wei W."/>
            <person name="Wang X."/>
            <person name="Wang C."/>
            <person name="Yang T."/>
            <person name="Huo Q."/>
            <person name="Li W."/>
            <person name="Guo W."/>
            <person name="Chen H."/>
            <person name="Zhou L."/>
            <person name="Ni X."/>
            <person name="Tian J."/>
            <person name="Zhou Y."/>
            <person name="Sheng Y."/>
            <person name="Liu T."/>
            <person name="Pan Y."/>
            <person name="Xia L."/>
            <person name="Li J."/>
            <person name="Zhao F."/>
            <person name="Cao W."/>
        </authorList>
    </citation>
    <scope>NUCLEOTIDE SEQUENCE</scope>
    <source>
        <strain evidence="1">Dsil-2018</strain>
    </source>
</reference>
<accession>A0ACB8E2D0</accession>
<dbReference type="EMBL" id="CM023470">
    <property type="protein sequence ID" value="KAH7980696.1"/>
    <property type="molecule type" value="Genomic_DNA"/>
</dbReference>
<protein>
    <submittedName>
        <fullName evidence="1">Uncharacterized protein</fullName>
    </submittedName>
</protein>
<keyword evidence="2" id="KW-1185">Reference proteome</keyword>
<gene>
    <name evidence="1" type="ORF">HPB49_018332</name>
</gene>
<organism evidence="1 2">
    <name type="scientific">Dermacentor silvarum</name>
    <name type="common">Tick</name>
    <dbReference type="NCBI Taxonomy" id="543639"/>
    <lineage>
        <taxon>Eukaryota</taxon>
        <taxon>Metazoa</taxon>
        <taxon>Ecdysozoa</taxon>
        <taxon>Arthropoda</taxon>
        <taxon>Chelicerata</taxon>
        <taxon>Arachnida</taxon>
        <taxon>Acari</taxon>
        <taxon>Parasitiformes</taxon>
        <taxon>Ixodida</taxon>
        <taxon>Ixodoidea</taxon>
        <taxon>Ixodidae</taxon>
        <taxon>Rhipicephalinae</taxon>
        <taxon>Dermacentor</taxon>
    </lineage>
</organism>